<dbReference type="GO" id="GO:0030313">
    <property type="term" value="C:cell envelope"/>
    <property type="evidence" value="ECO:0007669"/>
    <property type="project" value="UniProtKB-SubCell"/>
</dbReference>
<evidence type="ECO:0000313" key="5">
    <source>
        <dbReference type="EMBL" id="AQZ62337.1"/>
    </source>
</evidence>
<proteinExistence type="inferred from homology"/>
<dbReference type="Gene3D" id="3.40.190.10">
    <property type="entry name" value="Periplasmic binding protein-like II"/>
    <property type="match status" value="2"/>
</dbReference>
<keyword evidence="6" id="KW-1185">Reference proteome</keyword>
<comment type="subcellular location">
    <subcellularLocation>
        <location evidence="1">Cell envelope</location>
    </subcellularLocation>
</comment>
<evidence type="ECO:0000256" key="3">
    <source>
        <dbReference type="ARBA" id="ARBA00022448"/>
    </source>
</evidence>
<dbReference type="PANTHER" id="PTHR43649">
    <property type="entry name" value="ARABINOSE-BINDING PROTEIN-RELATED"/>
    <property type="match status" value="1"/>
</dbReference>
<dbReference type="InterPro" id="IPR050490">
    <property type="entry name" value="Bact_solute-bd_prot1"/>
</dbReference>
<dbReference type="Proteomes" id="UP000190797">
    <property type="component" value="Chromosome"/>
</dbReference>
<gene>
    <name evidence="5" type="ORF">BKM31_13450</name>
</gene>
<keyword evidence="4" id="KW-0732">Signal</keyword>
<evidence type="ECO:0000256" key="1">
    <source>
        <dbReference type="ARBA" id="ARBA00004196"/>
    </source>
</evidence>
<protein>
    <recommendedName>
        <fullName evidence="7">ABC transporter substrate-binding protein</fullName>
    </recommendedName>
</protein>
<dbReference type="InterPro" id="IPR006311">
    <property type="entry name" value="TAT_signal"/>
</dbReference>
<dbReference type="InterPro" id="IPR006059">
    <property type="entry name" value="SBP"/>
</dbReference>
<comment type="similarity">
    <text evidence="2">Belongs to the bacterial solute-binding protein 1 family.</text>
</comment>
<evidence type="ECO:0008006" key="7">
    <source>
        <dbReference type="Google" id="ProtNLM"/>
    </source>
</evidence>
<evidence type="ECO:0000256" key="2">
    <source>
        <dbReference type="ARBA" id="ARBA00008520"/>
    </source>
</evidence>
<dbReference type="AlphaFoldDB" id="A0A1U9ZWM7"/>
<dbReference type="STRING" id="1909395.BKM31_13450"/>
<dbReference type="Pfam" id="PF13416">
    <property type="entry name" value="SBP_bac_8"/>
    <property type="match status" value="1"/>
</dbReference>
<accession>A0A1U9ZWM7</accession>
<dbReference type="PROSITE" id="PS51257">
    <property type="entry name" value="PROKAR_LIPOPROTEIN"/>
    <property type="match status" value="1"/>
</dbReference>
<organism evidence="5 6">
    <name type="scientific">[Actinomadura] parvosata subsp. kistnae</name>
    <dbReference type="NCBI Taxonomy" id="1909395"/>
    <lineage>
        <taxon>Bacteria</taxon>
        <taxon>Bacillati</taxon>
        <taxon>Actinomycetota</taxon>
        <taxon>Actinomycetes</taxon>
        <taxon>Streptosporangiales</taxon>
        <taxon>Streptosporangiaceae</taxon>
        <taxon>Nonomuraea</taxon>
    </lineage>
</organism>
<dbReference type="RefSeq" id="WP_080038490.1">
    <property type="nucleotide sequence ID" value="NZ_CP017717.1"/>
</dbReference>
<dbReference type="PROSITE" id="PS51318">
    <property type="entry name" value="TAT"/>
    <property type="match status" value="1"/>
</dbReference>
<name>A0A1U9ZWM7_9ACTN</name>
<evidence type="ECO:0000256" key="4">
    <source>
        <dbReference type="ARBA" id="ARBA00022729"/>
    </source>
</evidence>
<dbReference type="SUPFAM" id="SSF53850">
    <property type="entry name" value="Periplasmic binding protein-like II"/>
    <property type="match status" value="1"/>
</dbReference>
<evidence type="ECO:0000313" key="6">
    <source>
        <dbReference type="Proteomes" id="UP000190797"/>
    </source>
</evidence>
<dbReference type="PANTHER" id="PTHR43649:SF31">
    <property type="entry name" value="SN-GLYCEROL-3-PHOSPHATE-BINDING PERIPLASMIC PROTEIN UGPB"/>
    <property type="match status" value="1"/>
</dbReference>
<dbReference type="EMBL" id="CP017717">
    <property type="protein sequence ID" value="AQZ62337.1"/>
    <property type="molecule type" value="Genomic_DNA"/>
</dbReference>
<dbReference type="KEGG" id="noa:BKM31_13450"/>
<sequence length="532" mass="57105">MSDARHSRRQFLQLTGSTALLAASGGLLTACGPSSPQAGPQAGTRKAVMPAYVPSSLVKPDLPATAEGVLAAYYSYPAEPVTAFTDKPGEGLGEVKVLTNMFNPVPPGAGANRFWQELNTRLGATLNITMAPAADYVSKLSTVIASGDLPDILMLSATLANRSQILTRLCADLSDLVSGDAVKTYPFLANIPRDSWLATAYQGGVYAIPIPRAIVGTIMFARSDLIAERGLSGEPKSYDDFLALAKGLTDPARNRWAFGSAKGVITYVGTMLGVPNTWREQGGTFTSEHEVEGRKEAIAKTAEMVKAGLFHPDAIGGKLNLRDLFGNGTIALNADGYAAWDILADTYKVDVGAVVSPGPARAGQAYFAITAFKKAERDRLAKLLRICDWLSAPLGTSEYMFRKFGIEGTHYTMKDGTPEPTSLGKAEVKLPLEYIADAPHVLGPRPRARVHAQRAYQERVVPTIVRNPAAALYSETAVNKNGTLAKIIDQAELDIVSGRKPVSHWDEVVRQWRAQGGDQIRRDYETALAKGD</sequence>
<keyword evidence="3" id="KW-0813">Transport</keyword>
<dbReference type="OrthoDB" id="2513152at2"/>
<reference evidence="6" key="1">
    <citation type="journal article" date="2017" name="Med. Chem. Commun.">
        <title>Nonomuraea sp. ATCC 55076 harbours the largest actinomycete chromosome to date and the kistamicin biosynthetic gene cluster.</title>
        <authorList>
            <person name="Nazari B."/>
            <person name="Forneris C.C."/>
            <person name="Gibson M.I."/>
            <person name="Moon K."/>
            <person name="Schramma K.R."/>
            <person name="Seyedsayamdost M.R."/>
        </authorList>
    </citation>
    <scope>NUCLEOTIDE SEQUENCE [LARGE SCALE GENOMIC DNA]</scope>
    <source>
        <strain evidence="6">ATCC 55076</strain>
    </source>
</reference>